<dbReference type="Proteomes" id="UP001163846">
    <property type="component" value="Unassembled WGS sequence"/>
</dbReference>
<accession>A0AA38P4U4</accession>
<comment type="caution">
    <text evidence="1">The sequence shown here is derived from an EMBL/GenBank/DDBJ whole genome shotgun (WGS) entry which is preliminary data.</text>
</comment>
<proteinExistence type="predicted"/>
<evidence type="ECO:0000313" key="1">
    <source>
        <dbReference type="EMBL" id="KAJ3836155.1"/>
    </source>
</evidence>
<sequence length="257" mass="29196">MFFFVSPPCFQYSKSPMTGSSIIKFRVGAVVKVLVLMLALLLPTGYAIPVQTLGVDIAPLSNYRPNPGTYVDTMIYYITFTDPPSSGFELPLRYQAEFESDEEAYKSHLKTLPREEQEAEESKRVKFDKAQEKALSLMRQAVEREHKGKLEVQSLASPWHAIAMSSRERGSWYPSYEEPKLWEEVHARVLFRWMKGVRTDQTGQDTVSTTGKLFKSEVWLMTAREISQGVFGRRSVQSEKVIDEGGAVFPVLLPKKA</sequence>
<dbReference type="EMBL" id="MU806344">
    <property type="protein sequence ID" value="KAJ3836155.1"/>
    <property type="molecule type" value="Genomic_DNA"/>
</dbReference>
<gene>
    <name evidence="1" type="ORF">F5878DRAFT_625887</name>
</gene>
<reference evidence="1" key="1">
    <citation type="submission" date="2022-08" db="EMBL/GenBank/DDBJ databases">
        <authorList>
            <consortium name="DOE Joint Genome Institute"/>
            <person name="Min B."/>
            <person name="Riley R."/>
            <person name="Sierra-Patev S."/>
            <person name="Naranjo-Ortiz M."/>
            <person name="Looney B."/>
            <person name="Konkel Z."/>
            <person name="Slot J.C."/>
            <person name="Sakamoto Y."/>
            <person name="Steenwyk J.L."/>
            <person name="Rokas A."/>
            <person name="Carro J."/>
            <person name="Camarero S."/>
            <person name="Ferreira P."/>
            <person name="Molpeceres G."/>
            <person name="Ruiz-Duenas F.J."/>
            <person name="Serrano A."/>
            <person name="Henrissat B."/>
            <person name="Drula E."/>
            <person name="Hughes K.W."/>
            <person name="Mata J.L."/>
            <person name="Ishikawa N.K."/>
            <person name="Vargas-Isla R."/>
            <person name="Ushijima S."/>
            <person name="Smith C.A."/>
            <person name="Ahrendt S."/>
            <person name="Andreopoulos W."/>
            <person name="He G."/>
            <person name="Labutti K."/>
            <person name="Lipzen A."/>
            <person name="Ng V."/>
            <person name="Sandor L."/>
            <person name="Barry K."/>
            <person name="Martinez A.T."/>
            <person name="Xiao Y."/>
            <person name="Gibbons J.G."/>
            <person name="Terashima K."/>
            <person name="Hibbett D.S."/>
            <person name="Grigoriev I.V."/>
        </authorList>
    </citation>
    <scope>NUCLEOTIDE SEQUENCE</scope>
    <source>
        <strain evidence="1">TFB9207</strain>
    </source>
</reference>
<dbReference type="AlphaFoldDB" id="A0AA38P4U4"/>
<keyword evidence="2" id="KW-1185">Reference proteome</keyword>
<protein>
    <submittedName>
        <fullName evidence="1">Uncharacterized protein</fullName>
    </submittedName>
</protein>
<name>A0AA38P4U4_9AGAR</name>
<organism evidence="1 2">
    <name type="scientific">Lentinula raphanica</name>
    <dbReference type="NCBI Taxonomy" id="153919"/>
    <lineage>
        <taxon>Eukaryota</taxon>
        <taxon>Fungi</taxon>
        <taxon>Dikarya</taxon>
        <taxon>Basidiomycota</taxon>
        <taxon>Agaricomycotina</taxon>
        <taxon>Agaricomycetes</taxon>
        <taxon>Agaricomycetidae</taxon>
        <taxon>Agaricales</taxon>
        <taxon>Marasmiineae</taxon>
        <taxon>Omphalotaceae</taxon>
        <taxon>Lentinula</taxon>
    </lineage>
</organism>
<evidence type="ECO:0000313" key="2">
    <source>
        <dbReference type="Proteomes" id="UP001163846"/>
    </source>
</evidence>